<evidence type="ECO:0000313" key="2">
    <source>
        <dbReference type="Proteomes" id="UP000835242"/>
    </source>
</evidence>
<dbReference type="EMBL" id="HG992337">
    <property type="protein sequence ID" value="CAE6719549.1"/>
    <property type="molecule type" value="Genomic_DNA"/>
</dbReference>
<protein>
    <submittedName>
        <fullName evidence="1">Uncharacterized protein</fullName>
    </submittedName>
</protein>
<proteinExistence type="predicted"/>
<gene>
    <name evidence="1" type="ORF">XA1314C_08810</name>
</gene>
<sequence length="54" mass="6082">MRSYQRDGWKAPSKPDGMAMIMPMFQQAEAVQNGKRIKGAQLDAVFAQWVEPAN</sequence>
<dbReference type="Proteomes" id="UP000835242">
    <property type="component" value="Chromosome"/>
</dbReference>
<accession>A0AAU9HPB5</accession>
<dbReference type="AlphaFoldDB" id="A0AAU9HPB5"/>
<dbReference type="EMBL" id="HG992337">
    <property type="protein sequence ID" value="CAE6719568.1"/>
    <property type="molecule type" value="Genomic_DNA"/>
</dbReference>
<evidence type="ECO:0000313" key="1">
    <source>
        <dbReference type="EMBL" id="CAE6719549.1"/>
    </source>
</evidence>
<reference evidence="1 2" key="1">
    <citation type="submission" date="2021-02" db="EMBL/GenBank/DDBJ databases">
        <authorList>
            <person name="Pothier F. J."/>
        </authorList>
    </citation>
    <scope>NUCLEOTIDE SEQUENCE [LARGE SCALE GENOMIC DNA]</scope>
    <source>
        <strain evidence="1 2">1314c</strain>
    </source>
</reference>
<dbReference type="RefSeq" id="WP_155758553.1">
    <property type="nucleotide sequence ID" value="NZ_JAATIV010000002.1"/>
</dbReference>
<name>A0AAU9HPB5_9XANT</name>
<organism evidence="1 2">
    <name type="scientific">Xanthomonas arboricola</name>
    <dbReference type="NCBI Taxonomy" id="56448"/>
    <lineage>
        <taxon>Bacteria</taxon>
        <taxon>Pseudomonadati</taxon>
        <taxon>Pseudomonadota</taxon>
        <taxon>Gammaproteobacteria</taxon>
        <taxon>Lysobacterales</taxon>
        <taxon>Lysobacteraceae</taxon>
        <taxon>Xanthomonas</taxon>
    </lineage>
</organism>